<evidence type="ECO:0000313" key="2">
    <source>
        <dbReference type="Proteomes" id="UP001139971"/>
    </source>
</evidence>
<proteinExistence type="predicted"/>
<protein>
    <recommendedName>
        <fullName evidence="3">LysR substrate-binding domain-containing protein</fullName>
    </recommendedName>
</protein>
<dbReference type="Gene3D" id="3.40.190.290">
    <property type="match status" value="1"/>
</dbReference>
<evidence type="ECO:0008006" key="3">
    <source>
        <dbReference type="Google" id="ProtNLM"/>
    </source>
</evidence>
<gene>
    <name evidence="1" type="ORF">OD750_025515</name>
</gene>
<dbReference type="Proteomes" id="UP001139971">
    <property type="component" value="Unassembled WGS sequence"/>
</dbReference>
<name>A0A9X4BK89_9GAMM</name>
<dbReference type="AlphaFoldDB" id="A0A9X4BK89"/>
<evidence type="ECO:0000313" key="1">
    <source>
        <dbReference type="EMBL" id="MDC8015896.1"/>
    </source>
</evidence>
<sequence length="67" mass="7490">MIDTCVDDLVAAGRLVRVLDDGCPRFPGFMPCYPRQRRMSSALRAFIDLARHPAMALPARDRESAGR</sequence>
<dbReference type="SUPFAM" id="SSF53850">
    <property type="entry name" value="Periplasmic binding protein-like II"/>
    <property type="match status" value="1"/>
</dbReference>
<dbReference type="EMBL" id="JAOVZO020000021">
    <property type="protein sequence ID" value="MDC8015896.1"/>
    <property type="molecule type" value="Genomic_DNA"/>
</dbReference>
<accession>A0A9X4BK89</accession>
<dbReference type="RefSeq" id="WP_263543942.1">
    <property type="nucleotide sequence ID" value="NZ_JAOVZO020000021.1"/>
</dbReference>
<reference evidence="1" key="1">
    <citation type="submission" date="2023-02" db="EMBL/GenBank/DDBJ databases">
        <title>Tahibacter soli sp. nov. isolated from soil.</title>
        <authorList>
            <person name="Baek J.H."/>
            <person name="Lee J.K."/>
            <person name="Choi D.G."/>
            <person name="Jeon C.O."/>
        </authorList>
    </citation>
    <scope>NUCLEOTIDE SEQUENCE</scope>
    <source>
        <strain evidence="1">BL</strain>
    </source>
</reference>
<keyword evidence="2" id="KW-1185">Reference proteome</keyword>
<comment type="caution">
    <text evidence="1">The sequence shown here is derived from an EMBL/GenBank/DDBJ whole genome shotgun (WGS) entry which is preliminary data.</text>
</comment>
<organism evidence="1 2">
    <name type="scientific">Tahibacter soli</name>
    <dbReference type="NCBI Taxonomy" id="2983605"/>
    <lineage>
        <taxon>Bacteria</taxon>
        <taxon>Pseudomonadati</taxon>
        <taxon>Pseudomonadota</taxon>
        <taxon>Gammaproteobacteria</taxon>
        <taxon>Lysobacterales</taxon>
        <taxon>Rhodanobacteraceae</taxon>
        <taxon>Tahibacter</taxon>
    </lineage>
</organism>